<protein>
    <submittedName>
        <fullName evidence="1">RNA-binding Zn-ribbon protein involved in translation (DUF1610 family)</fullName>
    </submittedName>
</protein>
<comment type="caution">
    <text evidence="1">The sequence shown here is derived from an EMBL/GenBank/DDBJ whole genome shotgun (WGS) entry which is preliminary data.</text>
</comment>
<reference evidence="1 2" key="1">
    <citation type="submission" date="2023-07" db="EMBL/GenBank/DDBJ databases">
        <title>Sequencing the genomes of 1000 actinobacteria strains.</title>
        <authorList>
            <person name="Klenk H.-P."/>
        </authorList>
    </citation>
    <scope>NUCLEOTIDE SEQUENCE [LARGE SCALE GENOMIC DNA]</scope>
    <source>
        <strain evidence="1 2">DSM 19515</strain>
    </source>
</reference>
<organism evidence="1 2">
    <name type="scientific">Trueperella abortisuis</name>
    <dbReference type="NCBI Taxonomy" id="445930"/>
    <lineage>
        <taxon>Bacteria</taxon>
        <taxon>Bacillati</taxon>
        <taxon>Actinomycetota</taxon>
        <taxon>Actinomycetes</taxon>
        <taxon>Actinomycetales</taxon>
        <taxon>Actinomycetaceae</taxon>
        <taxon>Trueperella</taxon>
    </lineage>
</organism>
<gene>
    <name evidence="1" type="ORF">J2S45_001518</name>
</gene>
<sequence>MAAMTPLETRRIENLRRAGWGYKNIAAFCGMSREVVRAYCLRESLEADPDLVEQVCAWCGLALSGRSNSARFCCASCRWSAWNDKHQRASEHARPCQACGKDFISAKKRQKYCSHSCYVRARFATKGGRS</sequence>
<evidence type="ECO:0000313" key="1">
    <source>
        <dbReference type="EMBL" id="MDP9832839.1"/>
    </source>
</evidence>
<proteinExistence type="predicted"/>
<accession>A0ABT9PJE1</accession>
<name>A0ABT9PJE1_9ACTO</name>
<keyword evidence="2" id="KW-1185">Reference proteome</keyword>
<dbReference type="Proteomes" id="UP001230145">
    <property type="component" value="Unassembled WGS sequence"/>
</dbReference>
<evidence type="ECO:0000313" key="2">
    <source>
        <dbReference type="Proteomes" id="UP001230145"/>
    </source>
</evidence>
<dbReference type="EMBL" id="JAUSQL010000001">
    <property type="protein sequence ID" value="MDP9832839.1"/>
    <property type="molecule type" value="Genomic_DNA"/>
</dbReference>